<dbReference type="Pfam" id="PF00583">
    <property type="entry name" value="Acetyltransf_1"/>
    <property type="match status" value="1"/>
</dbReference>
<dbReference type="InterPro" id="IPR016181">
    <property type="entry name" value="Acyl_CoA_acyltransferase"/>
</dbReference>
<dbReference type="HOGENOM" id="CLU_013985_34_5_2"/>
<evidence type="ECO:0000256" key="2">
    <source>
        <dbReference type="ARBA" id="ARBA00023315"/>
    </source>
</evidence>
<evidence type="ECO:0000313" key="4">
    <source>
        <dbReference type="EMBL" id="EJG07332.1"/>
    </source>
</evidence>
<organism evidence="4 5">
    <name type="scientific">Methanofollis liminatans DSM 4140</name>
    <dbReference type="NCBI Taxonomy" id="28892"/>
    <lineage>
        <taxon>Archaea</taxon>
        <taxon>Methanobacteriati</taxon>
        <taxon>Methanobacteriota</taxon>
        <taxon>Stenosarchaea group</taxon>
        <taxon>Methanomicrobia</taxon>
        <taxon>Methanomicrobiales</taxon>
        <taxon>Methanomicrobiaceae</taxon>
        <taxon>Methanofollis</taxon>
    </lineage>
</organism>
<dbReference type="Gene3D" id="3.40.630.30">
    <property type="match status" value="1"/>
</dbReference>
<dbReference type="STRING" id="28892.Metli_1380"/>
<dbReference type="PROSITE" id="PS51186">
    <property type="entry name" value="GNAT"/>
    <property type="match status" value="1"/>
</dbReference>
<keyword evidence="1 4" id="KW-0808">Transferase</keyword>
<name>J1L2R2_9EURY</name>
<dbReference type="PANTHER" id="PTHR43877:SF2">
    <property type="entry name" value="AMINOALKYLPHOSPHONATE N-ACETYLTRANSFERASE-RELATED"/>
    <property type="match status" value="1"/>
</dbReference>
<dbReference type="PANTHER" id="PTHR43877">
    <property type="entry name" value="AMINOALKYLPHOSPHONATE N-ACETYLTRANSFERASE-RELATED-RELATED"/>
    <property type="match status" value="1"/>
</dbReference>
<reference evidence="4 5" key="1">
    <citation type="submission" date="2011-08" db="EMBL/GenBank/DDBJ databases">
        <title>The complete genome of Methanofollis liminatans DSM 4140.</title>
        <authorList>
            <consortium name="US DOE Joint Genome Institute (JGI-PGF)"/>
            <person name="Lucas S."/>
            <person name="Han J."/>
            <person name="Lapidus A."/>
            <person name="Bruce D."/>
            <person name="Goodwin L."/>
            <person name="Pitluck S."/>
            <person name="Peters L."/>
            <person name="Kyrpides N."/>
            <person name="Mavromatis K."/>
            <person name="Ivanova N."/>
            <person name="Mikhailova N."/>
            <person name="Lu M."/>
            <person name="Detter J.C."/>
            <person name="Tapia R."/>
            <person name="Han C."/>
            <person name="Land M."/>
            <person name="Hauser L."/>
            <person name="Markowitz V."/>
            <person name="Cheng J.-F."/>
            <person name="Hugenholtz P."/>
            <person name="Woyke T."/>
            <person name="Wu D."/>
            <person name="Spring S."/>
            <person name="Schuler E."/>
            <person name="Brambilla E."/>
            <person name="Klenk H.-P."/>
            <person name="Eisen J.A."/>
        </authorList>
    </citation>
    <scope>NUCLEOTIDE SEQUENCE [LARGE SCALE GENOMIC DNA]</scope>
    <source>
        <strain evidence="4 5">DSM 4140</strain>
    </source>
</reference>
<evidence type="ECO:0000313" key="5">
    <source>
        <dbReference type="Proteomes" id="UP000005095"/>
    </source>
</evidence>
<dbReference type="Proteomes" id="UP000005095">
    <property type="component" value="Chromosome"/>
</dbReference>
<dbReference type="CDD" id="cd04301">
    <property type="entry name" value="NAT_SF"/>
    <property type="match status" value="1"/>
</dbReference>
<dbReference type="InterPro" id="IPR050832">
    <property type="entry name" value="Bact_Acetyltransf"/>
</dbReference>
<proteinExistence type="predicted"/>
<accession>J1L2R2</accession>
<keyword evidence="2" id="KW-0012">Acyltransferase</keyword>
<dbReference type="SUPFAM" id="SSF55729">
    <property type="entry name" value="Acyl-CoA N-acyltransferases (Nat)"/>
    <property type="match status" value="1"/>
</dbReference>
<protein>
    <submittedName>
        <fullName evidence="4">GCN5-related N-acetyltransferase</fullName>
    </submittedName>
</protein>
<evidence type="ECO:0000259" key="3">
    <source>
        <dbReference type="PROSITE" id="PS51186"/>
    </source>
</evidence>
<feature type="domain" description="N-acetyltransferase" evidence="3">
    <location>
        <begin position="6"/>
        <end position="152"/>
    </location>
</feature>
<keyword evidence="5" id="KW-1185">Reference proteome</keyword>
<dbReference type="EMBL" id="CM001555">
    <property type="protein sequence ID" value="EJG07332.1"/>
    <property type="molecule type" value="Genomic_DNA"/>
</dbReference>
<dbReference type="AlphaFoldDB" id="J1L2R2"/>
<evidence type="ECO:0000256" key="1">
    <source>
        <dbReference type="ARBA" id="ARBA00022679"/>
    </source>
</evidence>
<gene>
    <name evidence="4" type="ORF">Metli_1380</name>
</gene>
<dbReference type="GO" id="GO:0016747">
    <property type="term" value="F:acyltransferase activity, transferring groups other than amino-acyl groups"/>
    <property type="evidence" value="ECO:0007669"/>
    <property type="project" value="InterPro"/>
</dbReference>
<dbReference type="RefSeq" id="WP_004039080.1">
    <property type="nucleotide sequence ID" value="NZ_CM001555.1"/>
</dbReference>
<sequence length="152" mass="17063">MNDSTTTIREAGEGDLEAVLALYEHLHDADEQAGEGEIRAAWRAIIEDRRTYLFILESGGVPVSTCMLCIVPNLTRRARPFGIIENVVTRRQDRRRGHATALLHHALGYAWERTCYKVMLLTGRKDEAVLGFYEGAGFVRGVKEGFIAYPPE</sequence>
<dbReference type="OrthoDB" id="43754at2157"/>
<dbReference type="InterPro" id="IPR000182">
    <property type="entry name" value="GNAT_dom"/>
</dbReference>